<evidence type="ECO:0000256" key="2">
    <source>
        <dbReference type="SAM" id="MobiDB-lite"/>
    </source>
</evidence>
<reference evidence="4 5" key="1">
    <citation type="journal article" date="2016" name="G3 (Bethesda)">
        <title>First Draft Assembly and Annotation of the Genome of a California Endemic Oak Quercus lobata Nee (Fagaceae).</title>
        <authorList>
            <person name="Sork V.L."/>
            <person name="Fitz-Gibbon S.T."/>
            <person name="Puiu D."/>
            <person name="Crepeau M."/>
            <person name="Gugger P.F."/>
            <person name="Sherman R."/>
            <person name="Stevens K."/>
            <person name="Langley C.H."/>
            <person name="Pellegrini M."/>
            <person name="Salzberg S.L."/>
        </authorList>
    </citation>
    <scope>NUCLEOTIDE SEQUENCE [LARGE SCALE GENOMIC DNA]</scope>
    <source>
        <strain evidence="4 5">cv. SW786</strain>
    </source>
</reference>
<proteinExistence type="inferred from homology"/>
<evidence type="ECO:0000256" key="1">
    <source>
        <dbReference type="ARBA" id="ARBA00008324"/>
    </source>
</evidence>
<accession>A0A7N2MDL9</accession>
<keyword evidence="5" id="KW-1185">Reference proteome</keyword>
<dbReference type="EMBL" id="LRBV02000008">
    <property type="status" value="NOT_ANNOTATED_CDS"/>
    <property type="molecule type" value="Genomic_DNA"/>
</dbReference>
<name>A0A7N2MDL9_QUELO</name>
<dbReference type="InParanoid" id="A0A7N2MDL9"/>
<dbReference type="OMA" id="FRMKESE"/>
<dbReference type="InterPro" id="IPR029069">
    <property type="entry name" value="HotDog_dom_sf"/>
</dbReference>
<reference evidence="4" key="2">
    <citation type="submission" date="2021-01" db="UniProtKB">
        <authorList>
            <consortium name="EnsemblPlants"/>
        </authorList>
    </citation>
    <scope>IDENTIFICATION</scope>
</reference>
<evidence type="ECO:0000313" key="5">
    <source>
        <dbReference type="Proteomes" id="UP000594261"/>
    </source>
</evidence>
<evidence type="ECO:0000259" key="3">
    <source>
        <dbReference type="Pfam" id="PF03061"/>
    </source>
</evidence>
<dbReference type="InterPro" id="IPR006683">
    <property type="entry name" value="Thioestr_dom"/>
</dbReference>
<feature type="domain" description="Thioesterase" evidence="3">
    <location>
        <begin position="92"/>
        <end position="136"/>
    </location>
</feature>
<dbReference type="CDD" id="cd03443">
    <property type="entry name" value="PaaI_thioesterase"/>
    <property type="match status" value="1"/>
</dbReference>
<dbReference type="Proteomes" id="UP000594261">
    <property type="component" value="Chromosome 8"/>
</dbReference>
<dbReference type="PANTHER" id="PTHR21660">
    <property type="entry name" value="THIOESTERASE SUPERFAMILY MEMBER-RELATED"/>
    <property type="match status" value="1"/>
</dbReference>
<dbReference type="GO" id="GO:0047617">
    <property type="term" value="F:fatty acyl-CoA hydrolase activity"/>
    <property type="evidence" value="ECO:0007669"/>
    <property type="project" value="InterPro"/>
</dbReference>
<evidence type="ECO:0000313" key="4">
    <source>
        <dbReference type="EnsemblPlants" id="QL08p050127:mrna"/>
    </source>
</evidence>
<comment type="similarity">
    <text evidence="1">Belongs to the thioesterase PaaI family.</text>
</comment>
<dbReference type="InterPro" id="IPR039298">
    <property type="entry name" value="ACOT13"/>
</dbReference>
<dbReference type="Gene3D" id="3.10.129.10">
    <property type="entry name" value="Hotdog Thioesterase"/>
    <property type="match status" value="1"/>
</dbReference>
<dbReference type="Pfam" id="PF03061">
    <property type="entry name" value="4HBT"/>
    <property type="match status" value="1"/>
</dbReference>
<dbReference type="FunCoup" id="A0A7N2MDL9">
    <property type="interactions" value="35"/>
</dbReference>
<dbReference type="AlphaFoldDB" id="A0A7N2MDL9"/>
<feature type="region of interest" description="Disordered" evidence="2">
    <location>
        <begin position="1"/>
        <end position="25"/>
    </location>
</feature>
<dbReference type="SUPFAM" id="SSF54637">
    <property type="entry name" value="Thioesterase/thiol ester dehydrase-isomerase"/>
    <property type="match status" value="1"/>
</dbReference>
<dbReference type="EnsemblPlants" id="QL08p050127:mrna">
    <property type="protein sequence ID" value="QL08p050127:mrna"/>
    <property type="gene ID" value="QL08p050127"/>
</dbReference>
<sequence>MEKPTATTRPKAEATSSDSSKTVANNVSAEDVSTITGFFQNVGVSDTNSLPDYCNNKYFYSNIIRHALKPDQVLRGRLTCILTVTPALGNFYGSLHGGSLAAICEVVSIACARTVVAEDKDVFLGDMSISYLSAAPINMPNSGCLGTECDNLNLNGKCSIVVQNWEADVIIDCSVVRGGRNLTVVATEFKVKKTGQLAYTARAIFYNMPIAKI</sequence>
<protein>
    <recommendedName>
        <fullName evidence="3">Thioesterase domain-containing protein</fullName>
    </recommendedName>
</protein>
<dbReference type="Gramene" id="QL08p050127:mrna">
    <property type="protein sequence ID" value="QL08p050127:mrna"/>
    <property type="gene ID" value="QL08p050127"/>
</dbReference>
<dbReference type="PANTHER" id="PTHR21660:SF12">
    <property type="entry name" value="OS07G0462700 PROTEIN"/>
    <property type="match status" value="1"/>
</dbReference>
<organism evidence="4 5">
    <name type="scientific">Quercus lobata</name>
    <name type="common">Valley oak</name>
    <dbReference type="NCBI Taxonomy" id="97700"/>
    <lineage>
        <taxon>Eukaryota</taxon>
        <taxon>Viridiplantae</taxon>
        <taxon>Streptophyta</taxon>
        <taxon>Embryophyta</taxon>
        <taxon>Tracheophyta</taxon>
        <taxon>Spermatophyta</taxon>
        <taxon>Magnoliopsida</taxon>
        <taxon>eudicotyledons</taxon>
        <taxon>Gunneridae</taxon>
        <taxon>Pentapetalae</taxon>
        <taxon>rosids</taxon>
        <taxon>fabids</taxon>
        <taxon>Fagales</taxon>
        <taxon>Fagaceae</taxon>
        <taxon>Quercus</taxon>
    </lineage>
</organism>